<reference evidence="1" key="2">
    <citation type="journal article" date="2015" name="Data Brief">
        <title>Shoot transcriptome of the giant reed, Arundo donax.</title>
        <authorList>
            <person name="Barrero R.A."/>
            <person name="Guerrero F.D."/>
            <person name="Moolhuijzen P."/>
            <person name="Goolsby J.A."/>
            <person name="Tidwell J."/>
            <person name="Bellgard S.E."/>
            <person name="Bellgard M.I."/>
        </authorList>
    </citation>
    <scope>NUCLEOTIDE SEQUENCE</scope>
    <source>
        <tissue evidence="1">Shoot tissue taken approximately 20 cm above the soil surface</tissue>
    </source>
</reference>
<protein>
    <submittedName>
        <fullName evidence="1">Uncharacterized protein</fullName>
    </submittedName>
</protein>
<sequence length="61" mass="6488">MMIWKEDALGDTAAGLVFYDASCRSPTGSDSVCGEDSAEAVLLQFLMKKKASALGSCRLKI</sequence>
<organism evidence="1">
    <name type="scientific">Arundo donax</name>
    <name type="common">Giant reed</name>
    <name type="synonym">Donax arundinaceus</name>
    <dbReference type="NCBI Taxonomy" id="35708"/>
    <lineage>
        <taxon>Eukaryota</taxon>
        <taxon>Viridiplantae</taxon>
        <taxon>Streptophyta</taxon>
        <taxon>Embryophyta</taxon>
        <taxon>Tracheophyta</taxon>
        <taxon>Spermatophyta</taxon>
        <taxon>Magnoliopsida</taxon>
        <taxon>Liliopsida</taxon>
        <taxon>Poales</taxon>
        <taxon>Poaceae</taxon>
        <taxon>PACMAD clade</taxon>
        <taxon>Arundinoideae</taxon>
        <taxon>Arundineae</taxon>
        <taxon>Arundo</taxon>
    </lineage>
</organism>
<dbReference type="AlphaFoldDB" id="A0A0A9A1W8"/>
<reference evidence="1" key="1">
    <citation type="submission" date="2014-09" db="EMBL/GenBank/DDBJ databases">
        <authorList>
            <person name="Magalhaes I.L.F."/>
            <person name="Oliveira U."/>
            <person name="Santos F.R."/>
            <person name="Vidigal T.H.D.A."/>
            <person name="Brescovit A.D."/>
            <person name="Santos A.J."/>
        </authorList>
    </citation>
    <scope>NUCLEOTIDE SEQUENCE</scope>
    <source>
        <tissue evidence="1">Shoot tissue taken approximately 20 cm above the soil surface</tissue>
    </source>
</reference>
<proteinExistence type="predicted"/>
<evidence type="ECO:0000313" key="1">
    <source>
        <dbReference type="EMBL" id="JAD43010.1"/>
    </source>
</evidence>
<accession>A0A0A9A1W8</accession>
<name>A0A0A9A1W8_ARUDO</name>
<dbReference type="EMBL" id="GBRH01254885">
    <property type="protein sequence ID" value="JAD43010.1"/>
    <property type="molecule type" value="Transcribed_RNA"/>
</dbReference>